<dbReference type="InterPro" id="IPR051265">
    <property type="entry name" value="HIBADH-related_NP60_sf"/>
</dbReference>
<evidence type="ECO:0008006" key="8">
    <source>
        <dbReference type="Google" id="ProtNLM"/>
    </source>
</evidence>
<dbReference type="InterPro" id="IPR036291">
    <property type="entry name" value="NAD(P)-bd_dom_sf"/>
</dbReference>
<feature type="domain" description="6-phosphogluconate dehydrogenase NADP-binding" evidence="5">
    <location>
        <begin position="11"/>
        <end position="170"/>
    </location>
</feature>
<proteinExistence type="inferred from homology"/>
<evidence type="ECO:0000313" key="7">
    <source>
        <dbReference type="EMBL" id="CAE0432310.1"/>
    </source>
</evidence>
<dbReference type="InterPro" id="IPR008927">
    <property type="entry name" value="6-PGluconate_DH-like_C_sf"/>
</dbReference>
<evidence type="ECO:0000256" key="3">
    <source>
        <dbReference type="ARBA" id="ARBA00023027"/>
    </source>
</evidence>
<evidence type="ECO:0000259" key="5">
    <source>
        <dbReference type="Pfam" id="PF03446"/>
    </source>
</evidence>
<dbReference type="InterPro" id="IPR015815">
    <property type="entry name" value="HIBADH-related"/>
</dbReference>
<name>A0A7S3LIL7_9STRA</name>
<dbReference type="PANTHER" id="PTHR43580:SF2">
    <property type="entry name" value="CYTOKINE-LIKE NUCLEAR FACTOR N-PAC"/>
    <property type="match status" value="1"/>
</dbReference>
<dbReference type="AlphaFoldDB" id="A0A7S3LIL7"/>
<gene>
    <name evidence="7" type="ORF">ASTO00021_LOCUS2636</name>
</gene>
<evidence type="ECO:0000256" key="2">
    <source>
        <dbReference type="ARBA" id="ARBA00023002"/>
    </source>
</evidence>
<organism evidence="7">
    <name type="scientific">Aplanochytrium stocchinoi</name>
    <dbReference type="NCBI Taxonomy" id="215587"/>
    <lineage>
        <taxon>Eukaryota</taxon>
        <taxon>Sar</taxon>
        <taxon>Stramenopiles</taxon>
        <taxon>Bigyra</taxon>
        <taxon>Labyrinthulomycetes</taxon>
        <taxon>Thraustochytrida</taxon>
        <taxon>Thraustochytriidae</taxon>
        <taxon>Aplanochytrium</taxon>
    </lineage>
</organism>
<comment type="similarity">
    <text evidence="1">Belongs to the HIBADH-related family. NP60 subfamily.</text>
</comment>
<dbReference type="GO" id="GO:0051287">
    <property type="term" value="F:NAD binding"/>
    <property type="evidence" value="ECO:0007669"/>
    <property type="project" value="InterPro"/>
</dbReference>
<dbReference type="PANTHER" id="PTHR43580">
    <property type="entry name" value="OXIDOREDUCTASE GLYR1-RELATED"/>
    <property type="match status" value="1"/>
</dbReference>
<dbReference type="Gene3D" id="1.10.1040.10">
    <property type="entry name" value="N-(1-d-carboxylethyl)-l-norvaline Dehydrogenase, domain 2"/>
    <property type="match status" value="1"/>
</dbReference>
<dbReference type="Pfam" id="PF03446">
    <property type="entry name" value="NAD_binding_2"/>
    <property type="match status" value="1"/>
</dbReference>
<dbReference type="GO" id="GO:0016491">
    <property type="term" value="F:oxidoreductase activity"/>
    <property type="evidence" value="ECO:0007669"/>
    <property type="project" value="UniProtKB-KW"/>
</dbReference>
<dbReference type="Gene3D" id="3.40.50.720">
    <property type="entry name" value="NAD(P)-binding Rossmann-like Domain"/>
    <property type="match status" value="1"/>
</dbReference>
<dbReference type="InterPro" id="IPR002204">
    <property type="entry name" value="3-OH-isobutyrate_DH-rel_CS"/>
</dbReference>
<dbReference type="PIRSF" id="PIRSF000103">
    <property type="entry name" value="HIBADH"/>
    <property type="match status" value="1"/>
</dbReference>
<evidence type="ECO:0000259" key="6">
    <source>
        <dbReference type="Pfam" id="PF14833"/>
    </source>
</evidence>
<feature type="active site" evidence="4">
    <location>
        <position position="179"/>
    </location>
</feature>
<dbReference type="SUPFAM" id="SSF51735">
    <property type="entry name" value="NAD(P)-binding Rossmann-fold domains"/>
    <property type="match status" value="1"/>
</dbReference>
<dbReference type="InterPro" id="IPR013328">
    <property type="entry name" value="6PGD_dom2"/>
</dbReference>
<protein>
    <recommendedName>
        <fullName evidence="8">6-phosphogluconate dehydrogenase NADP-binding domain-containing protein</fullName>
    </recommendedName>
</protein>
<dbReference type="InterPro" id="IPR006115">
    <property type="entry name" value="6PGDH_NADP-bd"/>
</dbReference>
<dbReference type="SUPFAM" id="SSF48179">
    <property type="entry name" value="6-phosphogluconate dehydrogenase C-terminal domain-like"/>
    <property type="match status" value="1"/>
</dbReference>
<dbReference type="InterPro" id="IPR029154">
    <property type="entry name" value="HIBADH-like_NADP-bd"/>
</dbReference>
<evidence type="ECO:0000256" key="1">
    <source>
        <dbReference type="ARBA" id="ARBA00007598"/>
    </source>
</evidence>
<evidence type="ECO:0000256" key="4">
    <source>
        <dbReference type="PIRSR" id="PIRSR000103-1"/>
    </source>
</evidence>
<dbReference type="Pfam" id="PF14833">
    <property type="entry name" value="NAD_binding_11"/>
    <property type="match status" value="1"/>
</dbReference>
<dbReference type="PROSITE" id="PS00895">
    <property type="entry name" value="3_HYDROXYISOBUT_DH"/>
    <property type="match status" value="1"/>
</dbReference>
<keyword evidence="2" id="KW-0560">Oxidoreductase</keyword>
<dbReference type="GO" id="GO:0050661">
    <property type="term" value="F:NADP binding"/>
    <property type="evidence" value="ECO:0007669"/>
    <property type="project" value="InterPro"/>
</dbReference>
<keyword evidence="3" id="KW-0520">NAD</keyword>
<feature type="domain" description="3-hydroxyisobutyrate dehydrogenase-like NAD-binding" evidence="6">
    <location>
        <begin position="176"/>
        <end position="292"/>
    </location>
</feature>
<sequence>MAGKTKKDIMLGFVGLGEMGGRMVARLIAAGYQVVGYNRTKAKAIWLIEKHGMVWCETPREVAEKADFIFSMVTSTAAVQAITQGKDGILSGLSEGNVYIDMTTQSPEYSKELALQVSKKGAHMLDAPVSGSVLTLVQGKLSVMVGGDKEVFEIVKPILQDIGPKVTHVGKNGLAVCMKIATNINLSAQMLAFSEAVLLAEKSGINREVAVEVLTNSAIASPMIKYRGPFVLETPRTAWFNALMMRKDLNLATEMGQKLQVPTPTTSLCNDYLTAALGMGIGEHDFASMFNVLAKMSGLDDWEPKVSTEEEEF</sequence>
<accession>A0A7S3LIL7</accession>
<dbReference type="EMBL" id="HBIN01003788">
    <property type="protein sequence ID" value="CAE0432310.1"/>
    <property type="molecule type" value="Transcribed_RNA"/>
</dbReference>
<reference evidence="7" key="1">
    <citation type="submission" date="2021-01" db="EMBL/GenBank/DDBJ databases">
        <authorList>
            <person name="Corre E."/>
            <person name="Pelletier E."/>
            <person name="Niang G."/>
            <person name="Scheremetjew M."/>
            <person name="Finn R."/>
            <person name="Kale V."/>
            <person name="Holt S."/>
            <person name="Cochrane G."/>
            <person name="Meng A."/>
            <person name="Brown T."/>
            <person name="Cohen L."/>
        </authorList>
    </citation>
    <scope>NUCLEOTIDE SEQUENCE</scope>
    <source>
        <strain evidence="7">GSBS06</strain>
    </source>
</reference>